<accession>A0A3S1AR45</accession>
<dbReference type="EMBL" id="RSCL01000005">
    <property type="protein sequence ID" value="RUT07289.1"/>
    <property type="molecule type" value="Genomic_DNA"/>
</dbReference>
<protein>
    <submittedName>
        <fullName evidence="1">Uncharacterized protein</fullName>
    </submittedName>
</protein>
<reference evidence="1" key="2">
    <citation type="journal article" date="2019" name="Genome Biol. Evol.">
        <title>Day and night: Metabolic profiles and evolutionary relationships of six axenic non-marine cyanobacteria.</title>
        <authorList>
            <person name="Will S.E."/>
            <person name="Henke P."/>
            <person name="Boedeker C."/>
            <person name="Huang S."/>
            <person name="Brinkmann H."/>
            <person name="Rohde M."/>
            <person name="Jarek M."/>
            <person name="Friedl T."/>
            <person name="Seufert S."/>
            <person name="Schumacher M."/>
            <person name="Overmann J."/>
            <person name="Neumann-Schaal M."/>
            <person name="Petersen J."/>
        </authorList>
    </citation>
    <scope>NUCLEOTIDE SEQUENCE [LARGE SCALE GENOMIC DNA]</scope>
    <source>
        <strain evidence="1">PCC 7102</strain>
    </source>
</reference>
<dbReference type="OrthoDB" id="522470at2"/>
<name>A0A3S1AR45_9CYAN</name>
<comment type="caution">
    <text evidence="1">The sequence shown here is derived from an EMBL/GenBank/DDBJ whole genome shotgun (WGS) entry which is preliminary data.</text>
</comment>
<proteinExistence type="predicted"/>
<keyword evidence="2" id="KW-1185">Reference proteome</keyword>
<dbReference type="Proteomes" id="UP000271624">
    <property type="component" value="Unassembled WGS sequence"/>
</dbReference>
<sequence length="94" mass="11012">MKSQNVCTIALKLNIKTKEAKVTGTDIYFGSDEWNFLMKYNGYFSLYCRNEQINFSNTTTGVYAYHKGKKKYVTRFFEQLTIEKLIEITKEILG</sequence>
<gene>
    <name evidence="1" type="ORF">DSM106972_025500</name>
</gene>
<evidence type="ECO:0000313" key="1">
    <source>
        <dbReference type="EMBL" id="RUT07289.1"/>
    </source>
</evidence>
<dbReference type="RefSeq" id="WP_127081110.1">
    <property type="nucleotide sequence ID" value="NZ_RSCL01000005.1"/>
</dbReference>
<organism evidence="1 2">
    <name type="scientific">Dulcicalothrix desertica PCC 7102</name>
    <dbReference type="NCBI Taxonomy" id="232991"/>
    <lineage>
        <taxon>Bacteria</taxon>
        <taxon>Bacillati</taxon>
        <taxon>Cyanobacteriota</taxon>
        <taxon>Cyanophyceae</taxon>
        <taxon>Nostocales</taxon>
        <taxon>Calotrichaceae</taxon>
        <taxon>Dulcicalothrix</taxon>
    </lineage>
</organism>
<evidence type="ECO:0000313" key="2">
    <source>
        <dbReference type="Proteomes" id="UP000271624"/>
    </source>
</evidence>
<reference evidence="1" key="1">
    <citation type="submission" date="2018-12" db="EMBL/GenBank/DDBJ databases">
        <authorList>
            <person name="Will S."/>
            <person name="Neumann-Schaal M."/>
            <person name="Henke P."/>
        </authorList>
    </citation>
    <scope>NUCLEOTIDE SEQUENCE</scope>
    <source>
        <strain evidence="1">PCC 7102</strain>
    </source>
</reference>
<dbReference type="AlphaFoldDB" id="A0A3S1AR45"/>